<evidence type="ECO:0000313" key="3">
    <source>
        <dbReference type="EMBL" id="KAK9051665.1"/>
    </source>
</evidence>
<feature type="compositionally biased region" description="Basic and acidic residues" evidence="1">
    <location>
        <begin position="851"/>
        <end position="862"/>
    </location>
</feature>
<feature type="compositionally biased region" description="Basic and acidic residues" evidence="1">
    <location>
        <begin position="1098"/>
        <end position="1123"/>
    </location>
</feature>
<dbReference type="EMBL" id="JBCNJP010000027">
    <property type="protein sequence ID" value="KAK9051665.1"/>
    <property type="molecule type" value="Genomic_DNA"/>
</dbReference>
<dbReference type="InterPro" id="IPR043502">
    <property type="entry name" value="DNA/RNA_pol_sf"/>
</dbReference>
<feature type="region of interest" description="Disordered" evidence="1">
    <location>
        <begin position="716"/>
        <end position="879"/>
    </location>
</feature>
<feature type="compositionally biased region" description="Basic and acidic residues" evidence="1">
    <location>
        <begin position="1151"/>
        <end position="1169"/>
    </location>
</feature>
<dbReference type="Proteomes" id="UP001408789">
    <property type="component" value="Unassembled WGS sequence"/>
</dbReference>
<accession>A0AAP0CCW1</accession>
<keyword evidence="4" id="KW-1185">Reference proteome</keyword>
<dbReference type="AlphaFoldDB" id="A0AAP0CCW1"/>
<dbReference type="InterPro" id="IPR038777">
    <property type="entry name" value="At4g18490-like"/>
</dbReference>
<evidence type="ECO:0000313" key="4">
    <source>
        <dbReference type="Proteomes" id="UP001408789"/>
    </source>
</evidence>
<feature type="region of interest" description="Disordered" evidence="1">
    <location>
        <begin position="54"/>
        <end position="133"/>
    </location>
</feature>
<sequence>MDNKTVIFSRDVRFYESIFPFKTASESPVSDIPAVSEFDSLNFFDLYDLHSFPNSKGDGGPNDETFSKSVPDNPHHGPQSPGVTPESTAGGVNGNNTQPSSSGSSSGRAEGGDGYDNENSVAPPTDNILESEGCEISQTPSVTLRRSERVPVFNKTLKDFIVEGKVKYGIEKTVNYSNLTAENKCFATSLNKSREPRNYFEAVNDPNWVAAMNDEIEALHRNNTWSLVDLPNNRKPIGFYVDDIVITGNDVKMIENVKTALKTKFKIKDLGHLKYFLGIEVVNSEKGLCLSQRKYCLELLAEYGLTGCKPVNCPIEQNYVITSLCAKNNLTLSNISGYQKLVGKLIYLSHTRPDISYSVHFLSQFMHAPTNGHLQIALRLLKYLKKSPGMGIFIGSGSLTDLKVYADADWAKCLITRKSVTGFCVFLGGSLISWKSKKQTTISRSTAEAEYRAMCAGTCEVMWLINLLSELKIVVNLPVPVYCDNSAAISISSNPVFHDRTKHFELDLFFLRDQTLKGCIKPISVSSELQLADLFTKGLGVSQHSTVHVPLGHGPVAALQWAWIDGLLLGDWAAQWSCVMAESRKTDTTVKPKEKNSLLDIDIDKDFLGSWKSMSMGDDGMDFDLGPTTKGKQKAFNFDKMDMDFSLDADFEKLSSFKMDMSGLDISSPTKNSGKSKEKSKEVSSGGVNRSKRESFAFSFDFDEFADLGFESKKTKVDDTTNKSKDKEAYSNASNSGGSGAPLAKDVDASEDDDISLKNPASRGVSKVDIQLDNTKDPDPRNENDNLKSVIDESSPLKPANSEEQKTQRTIEPIQESPSSEKRNSPEPLAQKAVQGSCVRSEYSNVSTEGRFSDVQEEESRTLARIVSPRTGDEQNENVMPVTEFIPTRNFSARTKAQSEKGEIFETRDDDVITDHIDGSDTSKADSHLEIHLTPGIVNLPHEDMADKRNLDSFSELKGDLVGSGTIVDELVSDKERRNIPIRSKYFNKQSGSESEPQQASASLTKLISIGNRKTNTLPSNPELEKREFGSRSLESGSKFTGLSRSLPKVLSRDIHVQTENTDTSHVKSLDNMRECLNADNIRPRNEPTVTAAAHDIAPMKEKPVSKESDQSTEHINAHRPDVHPSSSTEKLRKNTSLNIINPGSSSHNTRKTDEKENRISLTKSELKPSEVSTLKVSR</sequence>
<feature type="region of interest" description="Disordered" evidence="1">
    <location>
        <begin position="1013"/>
        <end position="1042"/>
    </location>
</feature>
<feature type="compositionally biased region" description="Basic and acidic residues" evidence="1">
    <location>
        <begin position="774"/>
        <end position="786"/>
    </location>
</feature>
<proteinExistence type="predicted"/>
<feature type="compositionally biased region" description="Polar residues" evidence="1">
    <location>
        <begin position="1125"/>
        <end position="1148"/>
    </location>
</feature>
<feature type="region of interest" description="Disordered" evidence="1">
    <location>
        <begin position="1079"/>
        <end position="1179"/>
    </location>
</feature>
<feature type="region of interest" description="Disordered" evidence="1">
    <location>
        <begin position="665"/>
        <end position="688"/>
    </location>
</feature>
<dbReference type="SUPFAM" id="SSF56672">
    <property type="entry name" value="DNA/RNA polymerases"/>
    <property type="match status" value="1"/>
</dbReference>
<feature type="compositionally biased region" description="Polar residues" evidence="1">
    <location>
        <begin position="1033"/>
        <end position="1042"/>
    </location>
</feature>
<evidence type="ECO:0000256" key="1">
    <source>
        <dbReference type="SAM" id="MobiDB-lite"/>
    </source>
</evidence>
<reference evidence="3 4" key="1">
    <citation type="submission" date="2024-04" db="EMBL/GenBank/DDBJ databases">
        <title>The reference genome of an endangered Asteraceae, Deinandra increscens subsp. villosa, native to the Central Coast of California.</title>
        <authorList>
            <person name="Guilliams M."/>
            <person name="Hasenstab-Lehman K."/>
            <person name="Meyer R."/>
            <person name="Mcevoy S."/>
        </authorList>
    </citation>
    <scope>NUCLEOTIDE SEQUENCE [LARGE SCALE GENOMIC DNA]</scope>
    <source>
        <tissue evidence="3">Leaf</tissue>
    </source>
</reference>
<organism evidence="3 4">
    <name type="scientific">Deinandra increscens subsp. villosa</name>
    <dbReference type="NCBI Taxonomy" id="3103831"/>
    <lineage>
        <taxon>Eukaryota</taxon>
        <taxon>Viridiplantae</taxon>
        <taxon>Streptophyta</taxon>
        <taxon>Embryophyta</taxon>
        <taxon>Tracheophyta</taxon>
        <taxon>Spermatophyta</taxon>
        <taxon>Magnoliopsida</taxon>
        <taxon>eudicotyledons</taxon>
        <taxon>Gunneridae</taxon>
        <taxon>Pentapetalae</taxon>
        <taxon>asterids</taxon>
        <taxon>campanulids</taxon>
        <taxon>Asterales</taxon>
        <taxon>Asteraceae</taxon>
        <taxon>Asteroideae</taxon>
        <taxon>Heliantheae alliance</taxon>
        <taxon>Madieae</taxon>
        <taxon>Madiinae</taxon>
        <taxon>Deinandra</taxon>
    </lineage>
</organism>
<feature type="domain" description="Reverse transcriptase Ty1/copia-type" evidence="2">
    <location>
        <begin position="237"/>
        <end position="316"/>
    </location>
</feature>
<feature type="compositionally biased region" description="Basic and acidic residues" evidence="1">
    <location>
        <begin position="716"/>
        <end position="729"/>
    </location>
</feature>
<comment type="caution">
    <text evidence="3">The sequence shown here is derived from an EMBL/GenBank/DDBJ whole genome shotgun (WGS) entry which is preliminary data.</text>
</comment>
<dbReference type="PANTHER" id="PTHR36380:SF1">
    <property type="entry name" value="OS01G0755100 PROTEIN"/>
    <property type="match status" value="1"/>
</dbReference>
<gene>
    <name evidence="3" type="ORF">SSX86_028293</name>
</gene>
<dbReference type="Pfam" id="PF07727">
    <property type="entry name" value="RVT_2"/>
    <property type="match status" value="1"/>
</dbReference>
<dbReference type="InterPro" id="IPR013103">
    <property type="entry name" value="RVT_2"/>
</dbReference>
<evidence type="ECO:0000259" key="2">
    <source>
        <dbReference type="Pfam" id="PF07727"/>
    </source>
</evidence>
<dbReference type="PANTHER" id="PTHR36380">
    <property type="entry name" value="BNAA03G58330D PROTEIN"/>
    <property type="match status" value="1"/>
</dbReference>
<protein>
    <recommendedName>
        <fullName evidence="2">Reverse transcriptase Ty1/copia-type domain-containing protein</fullName>
    </recommendedName>
</protein>
<dbReference type="CDD" id="cd09272">
    <property type="entry name" value="RNase_HI_RT_Ty1"/>
    <property type="match status" value="1"/>
</dbReference>
<name>A0AAP0CCW1_9ASTR</name>